<evidence type="ECO:0000259" key="2">
    <source>
        <dbReference type="Pfam" id="PF07859"/>
    </source>
</evidence>
<dbReference type="InterPro" id="IPR029058">
    <property type="entry name" value="AB_hydrolase_fold"/>
</dbReference>
<dbReference type="AlphaFoldDB" id="A0AAN8Y8V4"/>
<dbReference type="EMBL" id="JBANQN010000009">
    <property type="protein sequence ID" value="KAK6780838.1"/>
    <property type="molecule type" value="Genomic_DNA"/>
</dbReference>
<sequence>MTMRAGKETLNNEVKITGSICAYPYFLIRGIDIDKEGLAYKIWVNICPTLESEILSLIDSPLSNPLCEKAPSLSGLGCWRRLLLRMGKKDYVIPIEIGGQFVEEVKKSEWNGELEFVVTDEFDFPHLIRVYKNGRVERLFGSPIVPPSPEDPATGVSSKDIDISPEFKARIYLPKLTNSTDQKLPILVYYHGGAFCLESAFSFLDHRYLNRIVAESNVIAISVEYRLAPEIPFPAAYEDSWAALQWVGSHVEAKPGFEKEPWLVNHGDFEKVLIGGDSAGGNIVHNLSLRSGSESLNGGIKILGSLLCFPYFLTSIDFKEDSLPSKLWRFVNPSTKDGVDDPNINPFVEKAQSLSTLGCSKILVCVAEKDELRNIGIKYVEAVKNSEWKGEIELIDVEGEDHCFQIFDTETEKAKNLIKGMASFIKKSCV</sequence>
<dbReference type="PANTHER" id="PTHR23024:SF566">
    <property type="entry name" value="2-HYDROXYISOFLAVANONE DEHYDRATASE-LIKE"/>
    <property type="match status" value="1"/>
</dbReference>
<organism evidence="3 4">
    <name type="scientific">Solanum bulbocastanum</name>
    <name type="common">Wild potato</name>
    <dbReference type="NCBI Taxonomy" id="147425"/>
    <lineage>
        <taxon>Eukaryota</taxon>
        <taxon>Viridiplantae</taxon>
        <taxon>Streptophyta</taxon>
        <taxon>Embryophyta</taxon>
        <taxon>Tracheophyta</taxon>
        <taxon>Spermatophyta</taxon>
        <taxon>Magnoliopsida</taxon>
        <taxon>eudicotyledons</taxon>
        <taxon>Gunneridae</taxon>
        <taxon>Pentapetalae</taxon>
        <taxon>asterids</taxon>
        <taxon>lamiids</taxon>
        <taxon>Solanales</taxon>
        <taxon>Solanaceae</taxon>
        <taxon>Solanoideae</taxon>
        <taxon>Solaneae</taxon>
        <taxon>Solanum</taxon>
    </lineage>
</organism>
<feature type="domain" description="Alpha/beta hydrolase fold-3" evidence="2">
    <location>
        <begin position="187"/>
        <end position="405"/>
    </location>
</feature>
<evidence type="ECO:0000256" key="1">
    <source>
        <dbReference type="ARBA" id="ARBA00010515"/>
    </source>
</evidence>
<reference evidence="3 4" key="1">
    <citation type="submission" date="2024-02" db="EMBL/GenBank/DDBJ databases">
        <title>de novo genome assembly of Solanum bulbocastanum strain 11H21.</title>
        <authorList>
            <person name="Hosaka A.J."/>
        </authorList>
    </citation>
    <scope>NUCLEOTIDE SEQUENCE [LARGE SCALE GENOMIC DNA]</scope>
    <source>
        <tissue evidence="3">Young leaves</tissue>
    </source>
</reference>
<dbReference type="Pfam" id="PF07859">
    <property type="entry name" value="Abhydrolase_3"/>
    <property type="match status" value="1"/>
</dbReference>
<keyword evidence="4" id="KW-1185">Reference proteome</keyword>
<comment type="caution">
    <text evidence="3">The sequence shown here is derived from an EMBL/GenBank/DDBJ whole genome shotgun (WGS) entry which is preliminary data.</text>
</comment>
<dbReference type="Gene3D" id="3.40.50.1820">
    <property type="entry name" value="alpha/beta hydrolase"/>
    <property type="match status" value="1"/>
</dbReference>
<dbReference type="Proteomes" id="UP001371456">
    <property type="component" value="Unassembled WGS sequence"/>
</dbReference>
<gene>
    <name evidence="3" type="ORF">RDI58_023022</name>
</gene>
<protein>
    <recommendedName>
        <fullName evidence="2">Alpha/beta hydrolase fold-3 domain-containing protein</fullName>
    </recommendedName>
</protein>
<comment type="similarity">
    <text evidence="1">Belongs to the 'GDXG' lipolytic enzyme family.</text>
</comment>
<name>A0AAN8Y8V4_SOLBU</name>
<dbReference type="PANTHER" id="PTHR23024">
    <property type="entry name" value="ARYLACETAMIDE DEACETYLASE"/>
    <property type="match status" value="1"/>
</dbReference>
<proteinExistence type="inferred from homology"/>
<dbReference type="SUPFAM" id="SSF53474">
    <property type="entry name" value="alpha/beta-Hydrolases"/>
    <property type="match status" value="1"/>
</dbReference>
<evidence type="ECO:0000313" key="3">
    <source>
        <dbReference type="EMBL" id="KAK6780838.1"/>
    </source>
</evidence>
<evidence type="ECO:0000313" key="4">
    <source>
        <dbReference type="Proteomes" id="UP001371456"/>
    </source>
</evidence>
<dbReference type="InterPro" id="IPR050466">
    <property type="entry name" value="Carboxylest/Gibb_receptor"/>
</dbReference>
<dbReference type="InterPro" id="IPR013094">
    <property type="entry name" value="AB_hydrolase_3"/>
</dbReference>
<dbReference type="GO" id="GO:0016787">
    <property type="term" value="F:hydrolase activity"/>
    <property type="evidence" value="ECO:0007669"/>
    <property type="project" value="InterPro"/>
</dbReference>
<accession>A0AAN8Y8V4</accession>